<dbReference type="InterPro" id="IPR012337">
    <property type="entry name" value="RNaseH-like_sf"/>
</dbReference>
<name>A0A371HDD1_MUCPR</name>
<proteinExistence type="predicted"/>
<feature type="non-terminal residue" evidence="2">
    <location>
        <position position="1"/>
    </location>
</feature>
<dbReference type="OrthoDB" id="2016337at2759"/>
<gene>
    <name evidence="2" type="ORF">CR513_15945</name>
</gene>
<dbReference type="InterPro" id="IPR001584">
    <property type="entry name" value="Integrase_cat-core"/>
</dbReference>
<dbReference type="PANTHER" id="PTHR48475">
    <property type="entry name" value="RIBONUCLEASE H"/>
    <property type="match status" value="1"/>
</dbReference>
<evidence type="ECO:0000313" key="3">
    <source>
        <dbReference type="Proteomes" id="UP000257109"/>
    </source>
</evidence>
<feature type="domain" description="Integrase catalytic" evidence="1">
    <location>
        <begin position="1"/>
        <end position="79"/>
    </location>
</feature>
<dbReference type="Gene3D" id="3.30.420.10">
    <property type="entry name" value="Ribonuclease H-like superfamily/Ribonuclease H"/>
    <property type="match status" value="1"/>
</dbReference>
<sequence>MMTELCKQFRIKHHNSTPYHPKMNGVVEVANKNIKKTVQKMVVTYKDWHDMLSYTLHGYRTSIQTSTRATPYSLVYDTEVVLSAEVEIPSVHPFWMLKRGKPRKEGSPLTTTRLSLNYHTDPRIKLLKRDGCCLQSLTKSVLRYIFSGINGLKRKNTCLSAFVLWVGRDSHHSKKKKEQRRRMREW</sequence>
<protein>
    <recommendedName>
        <fullName evidence="1">Integrase catalytic domain-containing protein</fullName>
    </recommendedName>
</protein>
<accession>A0A371HDD1</accession>
<keyword evidence="3" id="KW-1185">Reference proteome</keyword>
<dbReference type="Proteomes" id="UP000257109">
    <property type="component" value="Unassembled WGS sequence"/>
</dbReference>
<evidence type="ECO:0000313" key="2">
    <source>
        <dbReference type="EMBL" id="RDY00819.1"/>
    </source>
</evidence>
<dbReference type="EMBL" id="QJKJ01002897">
    <property type="protein sequence ID" value="RDY00819.1"/>
    <property type="molecule type" value="Genomic_DNA"/>
</dbReference>
<dbReference type="AlphaFoldDB" id="A0A371HDD1"/>
<organism evidence="2 3">
    <name type="scientific">Mucuna pruriens</name>
    <name type="common">Velvet bean</name>
    <name type="synonym">Dolichos pruriens</name>
    <dbReference type="NCBI Taxonomy" id="157652"/>
    <lineage>
        <taxon>Eukaryota</taxon>
        <taxon>Viridiplantae</taxon>
        <taxon>Streptophyta</taxon>
        <taxon>Embryophyta</taxon>
        <taxon>Tracheophyta</taxon>
        <taxon>Spermatophyta</taxon>
        <taxon>Magnoliopsida</taxon>
        <taxon>eudicotyledons</taxon>
        <taxon>Gunneridae</taxon>
        <taxon>Pentapetalae</taxon>
        <taxon>rosids</taxon>
        <taxon>fabids</taxon>
        <taxon>Fabales</taxon>
        <taxon>Fabaceae</taxon>
        <taxon>Papilionoideae</taxon>
        <taxon>50 kb inversion clade</taxon>
        <taxon>NPAAA clade</taxon>
        <taxon>indigoferoid/millettioid clade</taxon>
        <taxon>Phaseoleae</taxon>
        <taxon>Mucuna</taxon>
    </lineage>
</organism>
<comment type="caution">
    <text evidence="2">The sequence shown here is derived from an EMBL/GenBank/DDBJ whole genome shotgun (WGS) entry which is preliminary data.</text>
</comment>
<dbReference type="InterPro" id="IPR036397">
    <property type="entry name" value="RNaseH_sf"/>
</dbReference>
<dbReference type="GO" id="GO:0015074">
    <property type="term" value="P:DNA integration"/>
    <property type="evidence" value="ECO:0007669"/>
    <property type="project" value="InterPro"/>
</dbReference>
<evidence type="ECO:0000259" key="1">
    <source>
        <dbReference type="PROSITE" id="PS50994"/>
    </source>
</evidence>
<reference evidence="2" key="1">
    <citation type="submission" date="2018-05" db="EMBL/GenBank/DDBJ databases">
        <title>Draft genome of Mucuna pruriens seed.</title>
        <authorList>
            <person name="Nnadi N.E."/>
            <person name="Vos R."/>
            <person name="Hasami M.H."/>
            <person name="Devisetty U.K."/>
            <person name="Aguiy J.C."/>
        </authorList>
    </citation>
    <scope>NUCLEOTIDE SEQUENCE [LARGE SCALE GENOMIC DNA]</scope>
    <source>
        <strain evidence="2">JCA_2017</strain>
    </source>
</reference>
<dbReference type="GO" id="GO:0003676">
    <property type="term" value="F:nucleic acid binding"/>
    <property type="evidence" value="ECO:0007669"/>
    <property type="project" value="InterPro"/>
</dbReference>
<dbReference type="PROSITE" id="PS50994">
    <property type="entry name" value="INTEGRASE"/>
    <property type="match status" value="1"/>
</dbReference>
<dbReference type="PANTHER" id="PTHR48475:SF1">
    <property type="entry name" value="RNASE H TYPE-1 DOMAIN-CONTAINING PROTEIN"/>
    <property type="match status" value="1"/>
</dbReference>
<dbReference type="SUPFAM" id="SSF53098">
    <property type="entry name" value="Ribonuclease H-like"/>
    <property type="match status" value="1"/>
</dbReference>